<evidence type="ECO:0000313" key="3">
    <source>
        <dbReference type="Proteomes" id="UP001054837"/>
    </source>
</evidence>
<evidence type="ECO:0000256" key="1">
    <source>
        <dbReference type="SAM" id="MobiDB-lite"/>
    </source>
</evidence>
<reference evidence="2 3" key="1">
    <citation type="submission" date="2021-06" db="EMBL/GenBank/DDBJ databases">
        <title>Caerostris darwini draft genome.</title>
        <authorList>
            <person name="Kono N."/>
            <person name="Arakawa K."/>
        </authorList>
    </citation>
    <scope>NUCLEOTIDE SEQUENCE [LARGE SCALE GENOMIC DNA]</scope>
</reference>
<keyword evidence="3" id="KW-1185">Reference proteome</keyword>
<accession>A0AAV4WK22</accession>
<gene>
    <name evidence="2" type="ORF">CDAR_553781</name>
</gene>
<comment type="caution">
    <text evidence="2">The sequence shown here is derived from an EMBL/GenBank/DDBJ whole genome shotgun (WGS) entry which is preliminary data.</text>
</comment>
<sequence>MDTRPDQALLRAEISSRISIPQPKETVKAKAKASALQFASEIQISVNHNVIKKKEFIEGAKNSPHWLKEGTSSPRPTPIPQTCSGKRNSTTTHIGFLLWSVLTARIRVMGPLPLWDTADAASMRPHLHTHVKLNKALHHIQDSLFPESGLHLRHCRQESGTPNGNPWRKCASRADEFRQDIRNL</sequence>
<feature type="region of interest" description="Disordered" evidence="1">
    <location>
        <begin position="64"/>
        <end position="87"/>
    </location>
</feature>
<name>A0AAV4WK22_9ARAC</name>
<dbReference type="AlphaFoldDB" id="A0AAV4WK22"/>
<protein>
    <submittedName>
        <fullName evidence="2">Uncharacterized protein</fullName>
    </submittedName>
</protein>
<organism evidence="2 3">
    <name type="scientific">Caerostris darwini</name>
    <dbReference type="NCBI Taxonomy" id="1538125"/>
    <lineage>
        <taxon>Eukaryota</taxon>
        <taxon>Metazoa</taxon>
        <taxon>Ecdysozoa</taxon>
        <taxon>Arthropoda</taxon>
        <taxon>Chelicerata</taxon>
        <taxon>Arachnida</taxon>
        <taxon>Araneae</taxon>
        <taxon>Araneomorphae</taxon>
        <taxon>Entelegynae</taxon>
        <taxon>Araneoidea</taxon>
        <taxon>Araneidae</taxon>
        <taxon>Caerostris</taxon>
    </lineage>
</organism>
<evidence type="ECO:0000313" key="2">
    <source>
        <dbReference type="EMBL" id="GIY82997.1"/>
    </source>
</evidence>
<dbReference type="EMBL" id="BPLQ01014758">
    <property type="protein sequence ID" value="GIY82997.1"/>
    <property type="molecule type" value="Genomic_DNA"/>
</dbReference>
<proteinExistence type="predicted"/>
<dbReference type="Proteomes" id="UP001054837">
    <property type="component" value="Unassembled WGS sequence"/>
</dbReference>
<feature type="compositionally biased region" description="Polar residues" evidence="1">
    <location>
        <begin position="70"/>
        <end position="87"/>
    </location>
</feature>